<dbReference type="PATRIC" id="fig|1423786.4.peg.1325"/>
<dbReference type="SUPFAM" id="SSF55729">
    <property type="entry name" value="Acyl-CoA N-acyltransferases (Nat)"/>
    <property type="match status" value="1"/>
</dbReference>
<dbReference type="InterPro" id="IPR000182">
    <property type="entry name" value="GNAT_dom"/>
</dbReference>
<dbReference type="Gene3D" id="3.40.630.30">
    <property type="match status" value="1"/>
</dbReference>
<gene>
    <name evidence="4" type="ORF">FD47_GL001227</name>
</gene>
<evidence type="ECO:0000256" key="1">
    <source>
        <dbReference type="ARBA" id="ARBA00022679"/>
    </source>
</evidence>
<evidence type="ECO:0000313" key="5">
    <source>
        <dbReference type="Proteomes" id="UP000051010"/>
    </source>
</evidence>
<dbReference type="Proteomes" id="UP000051010">
    <property type="component" value="Unassembled WGS sequence"/>
</dbReference>
<keyword evidence="1 4" id="KW-0808">Transferase</keyword>
<evidence type="ECO:0000256" key="2">
    <source>
        <dbReference type="ARBA" id="ARBA00023315"/>
    </source>
</evidence>
<reference evidence="4 5" key="1">
    <citation type="journal article" date="2015" name="Genome Announc.">
        <title>Expanding the biotechnology potential of lactobacilli through comparative genomics of 213 strains and associated genera.</title>
        <authorList>
            <person name="Sun Z."/>
            <person name="Harris H.M."/>
            <person name="McCann A."/>
            <person name="Guo C."/>
            <person name="Argimon S."/>
            <person name="Zhang W."/>
            <person name="Yang X."/>
            <person name="Jeffery I.B."/>
            <person name="Cooney J.C."/>
            <person name="Kagawa T.F."/>
            <person name="Liu W."/>
            <person name="Song Y."/>
            <person name="Salvetti E."/>
            <person name="Wrobel A."/>
            <person name="Rasinkangas P."/>
            <person name="Parkhill J."/>
            <person name="Rea M.C."/>
            <person name="O'Sullivan O."/>
            <person name="Ritari J."/>
            <person name="Douillard F.P."/>
            <person name="Paul Ross R."/>
            <person name="Yang R."/>
            <person name="Briner A.E."/>
            <person name="Felis G.E."/>
            <person name="de Vos W.M."/>
            <person name="Barrangou R."/>
            <person name="Klaenhammer T.R."/>
            <person name="Caufield P.W."/>
            <person name="Cui Y."/>
            <person name="Zhang H."/>
            <person name="O'Toole P.W."/>
        </authorList>
    </citation>
    <scope>NUCLEOTIDE SEQUENCE [LARGE SCALE GENOMIC DNA]</scope>
    <source>
        <strain evidence="4 5">DSM 18390</strain>
    </source>
</reference>
<dbReference type="Pfam" id="PF13673">
    <property type="entry name" value="Acetyltransf_10"/>
    <property type="match status" value="1"/>
</dbReference>
<sequence length="148" mass="17167">MKIIETRQRSPLLIAQLTDLWEKSVRATHLFLSATEIQKIKTYIKPALNEIPHLIIAENEQNIPVAFMGIAEHMIEMLFVTPEQRGHGLGRRLIQYGIANYAIEEVAVNEQNPQAKGFYERMGFEVYKRTDHDEQGNPYPILYMKLQN</sequence>
<dbReference type="PANTHER" id="PTHR43800">
    <property type="entry name" value="PEPTIDYL-LYSINE N-ACETYLTRANSFERASE YJAB"/>
    <property type="match status" value="1"/>
</dbReference>
<keyword evidence="2" id="KW-0012">Acyltransferase</keyword>
<dbReference type="PROSITE" id="PS51186">
    <property type="entry name" value="GNAT"/>
    <property type="match status" value="1"/>
</dbReference>
<name>A0A0R1YVL6_9LACO</name>
<protein>
    <submittedName>
        <fullName evidence="4">Acetyltransferase</fullName>
    </submittedName>
</protein>
<evidence type="ECO:0000259" key="3">
    <source>
        <dbReference type="PROSITE" id="PS51186"/>
    </source>
</evidence>
<evidence type="ECO:0000313" key="4">
    <source>
        <dbReference type="EMBL" id="KRM43851.1"/>
    </source>
</evidence>
<comment type="caution">
    <text evidence="4">The sequence shown here is derived from an EMBL/GenBank/DDBJ whole genome shotgun (WGS) entry which is preliminary data.</text>
</comment>
<dbReference type="AlphaFoldDB" id="A0A0R1YVL6"/>
<organism evidence="4 5">
    <name type="scientific">Lentilactobacillus parafarraginis DSM 18390 = JCM 14109</name>
    <dbReference type="NCBI Taxonomy" id="1423786"/>
    <lineage>
        <taxon>Bacteria</taxon>
        <taxon>Bacillati</taxon>
        <taxon>Bacillota</taxon>
        <taxon>Bacilli</taxon>
        <taxon>Lactobacillales</taxon>
        <taxon>Lactobacillaceae</taxon>
        <taxon>Lentilactobacillus</taxon>
    </lineage>
</organism>
<dbReference type="CDD" id="cd04301">
    <property type="entry name" value="NAT_SF"/>
    <property type="match status" value="1"/>
</dbReference>
<dbReference type="EMBL" id="AZFZ01000026">
    <property type="protein sequence ID" value="KRM43851.1"/>
    <property type="molecule type" value="Genomic_DNA"/>
</dbReference>
<dbReference type="GO" id="GO:0016747">
    <property type="term" value="F:acyltransferase activity, transferring groups other than amino-acyl groups"/>
    <property type="evidence" value="ECO:0007669"/>
    <property type="project" value="InterPro"/>
</dbReference>
<proteinExistence type="predicted"/>
<dbReference type="PANTHER" id="PTHR43800:SF1">
    <property type="entry name" value="PEPTIDYL-LYSINE N-ACETYLTRANSFERASE YJAB"/>
    <property type="match status" value="1"/>
</dbReference>
<feature type="domain" description="N-acetyltransferase" evidence="3">
    <location>
        <begin position="4"/>
        <end position="148"/>
    </location>
</feature>
<dbReference type="InterPro" id="IPR016181">
    <property type="entry name" value="Acyl_CoA_acyltransferase"/>
</dbReference>
<accession>A0A0R1YVL6</accession>
<dbReference type="RefSeq" id="WP_054734480.1">
    <property type="nucleotide sequence ID" value="NZ_AZFZ01000026.1"/>
</dbReference>